<dbReference type="KEGG" id="ppap:129804845"/>
<evidence type="ECO:0000313" key="13">
    <source>
        <dbReference type="Proteomes" id="UP000092462"/>
    </source>
</evidence>
<keyword evidence="13" id="KW-1185">Reference proteome</keyword>
<sequence>MKIEWAPLNVPFHRRMETLAAAAWMILILFGELIALFSYLALLFKGNIYIQTLCVIYFVFLYYDRGAGENGGRGQGSKWVRNWTWWYYYKNYFPVNLVKTADLPADRNYLFAAFPHGLLSSAAFTNFNTDTTNFTKLFPGVRAKLVTLGFHFYIPIFRELLLSWGMVSVSAKSLNNLLTWPNEKDHPRNDDGNTSTACVIVVGGAQEALNTRPNNYQLVLKKRKGFVKMALRTGTSLVPVMSFGELDLFDQPANPPGSLLRKYQEFVKRVTGIAPAKFIGRGFFQYSYGMIPRRKPLTTVIGAPIALPKIDEPTNEDIEKYHDEFCKALTDLFNTHKTKYIKDHETVQLTIE</sequence>
<dbReference type="GeneID" id="129804845"/>
<name>A0A1B0DR23_PHLPP</name>
<feature type="transmembrane region" description="Helical" evidence="11">
    <location>
        <begin position="21"/>
        <end position="42"/>
    </location>
</feature>
<evidence type="ECO:0000256" key="11">
    <source>
        <dbReference type="RuleBase" id="RU367023"/>
    </source>
</evidence>
<keyword evidence="4 11" id="KW-0808">Transferase</keyword>
<dbReference type="Pfam" id="PF03982">
    <property type="entry name" value="DAGAT"/>
    <property type="match status" value="1"/>
</dbReference>
<evidence type="ECO:0000256" key="9">
    <source>
        <dbReference type="ARBA" id="ARBA00023136"/>
    </source>
</evidence>
<dbReference type="CDD" id="cd07987">
    <property type="entry name" value="LPLAT_MGAT-like"/>
    <property type="match status" value="1"/>
</dbReference>
<keyword evidence="9 11" id="KW-0472">Membrane</keyword>
<organism evidence="12 13">
    <name type="scientific">Phlebotomus papatasi</name>
    <name type="common">Sandfly</name>
    <dbReference type="NCBI Taxonomy" id="29031"/>
    <lineage>
        <taxon>Eukaryota</taxon>
        <taxon>Metazoa</taxon>
        <taxon>Ecdysozoa</taxon>
        <taxon>Arthropoda</taxon>
        <taxon>Hexapoda</taxon>
        <taxon>Insecta</taxon>
        <taxon>Pterygota</taxon>
        <taxon>Neoptera</taxon>
        <taxon>Endopterygota</taxon>
        <taxon>Diptera</taxon>
        <taxon>Nematocera</taxon>
        <taxon>Psychodoidea</taxon>
        <taxon>Psychodidae</taxon>
        <taxon>Phlebotomus</taxon>
        <taxon>Phlebotomus</taxon>
    </lineage>
</organism>
<dbReference type="GO" id="GO:0004144">
    <property type="term" value="F:diacylglycerol O-acyltransferase activity"/>
    <property type="evidence" value="ECO:0007669"/>
    <property type="project" value="TreeGrafter"/>
</dbReference>
<reference evidence="12" key="1">
    <citation type="submission" date="2022-08" db="UniProtKB">
        <authorList>
            <consortium name="EnsemblMetazoa"/>
        </authorList>
    </citation>
    <scope>IDENTIFICATION</scope>
    <source>
        <strain evidence="12">Israel</strain>
    </source>
</reference>
<keyword evidence="8" id="KW-0443">Lipid metabolism</keyword>
<evidence type="ECO:0000256" key="7">
    <source>
        <dbReference type="ARBA" id="ARBA00022989"/>
    </source>
</evidence>
<dbReference type="OrthoDB" id="264532at2759"/>
<evidence type="ECO:0000256" key="4">
    <source>
        <dbReference type="ARBA" id="ARBA00022679"/>
    </source>
</evidence>
<dbReference type="InterPro" id="IPR007130">
    <property type="entry name" value="DAGAT"/>
</dbReference>
<keyword evidence="7 11" id="KW-1133">Transmembrane helix</keyword>
<evidence type="ECO:0000256" key="3">
    <source>
        <dbReference type="ARBA" id="ARBA00022516"/>
    </source>
</evidence>
<keyword evidence="6 11" id="KW-0256">Endoplasmic reticulum</keyword>
<comment type="caution">
    <text evidence="11">Lacks conserved residue(s) required for the propagation of feature annotation.</text>
</comment>
<keyword evidence="3" id="KW-0444">Lipid biosynthesis</keyword>
<dbReference type="SUPFAM" id="SSF69593">
    <property type="entry name" value="Glycerol-3-phosphate (1)-acyltransferase"/>
    <property type="match status" value="1"/>
</dbReference>
<dbReference type="PANTHER" id="PTHR12317">
    <property type="entry name" value="DIACYLGLYCEROL O-ACYLTRANSFERASE"/>
    <property type="match status" value="1"/>
</dbReference>
<protein>
    <recommendedName>
        <fullName evidence="11">Acyltransferase</fullName>
        <ecNumber evidence="11">2.3.1.-</ecNumber>
    </recommendedName>
</protein>
<evidence type="ECO:0000256" key="6">
    <source>
        <dbReference type="ARBA" id="ARBA00022824"/>
    </source>
</evidence>
<dbReference type="PANTHER" id="PTHR12317:SF79">
    <property type="entry name" value="ACYLTRANSFERASE"/>
    <property type="match status" value="1"/>
</dbReference>
<dbReference type="EC" id="2.3.1.-" evidence="11"/>
<evidence type="ECO:0000256" key="10">
    <source>
        <dbReference type="ARBA" id="ARBA00023315"/>
    </source>
</evidence>
<evidence type="ECO:0000313" key="12">
    <source>
        <dbReference type="EnsemblMetazoa" id="PPAI011006-PA"/>
    </source>
</evidence>
<accession>A0A1B0DR23</accession>
<dbReference type="EMBL" id="AJVK01019569">
    <property type="status" value="NOT_ANNOTATED_CDS"/>
    <property type="molecule type" value="Genomic_DNA"/>
</dbReference>
<evidence type="ECO:0000256" key="8">
    <source>
        <dbReference type="ARBA" id="ARBA00023098"/>
    </source>
</evidence>
<proteinExistence type="inferred from homology"/>
<comment type="similarity">
    <text evidence="2 11">Belongs to the diacylglycerol acyltransferase family.</text>
</comment>
<evidence type="ECO:0000256" key="2">
    <source>
        <dbReference type="ARBA" id="ARBA00005420"/>
    </source>
</evidence>
<dbReference type="AlphaFoldDB" id="A0A1B0DR23"/>
<comment type="subcellular location">
    <subcellularLocation>
        <location evidence="1 11">Endoplasmic reticulum membrane</location>
        <topology evidence="1 11">Multi-pass membrane protein</topology>
    </subcellularLocation>
</comment>
<dbReference type="Proteomes" id="UP000092462">
    <property type="component" value="Unassembled WGS sequence"/>
</dbReference>
<dbReference type="RefSeq" id="XP_055708479.1">
    <property type="nucleotide sequence ID" value="XM_055852504.1"/>
</dbReference>
<dbReference type="GO" id="GO:0019432">
    <property type="term" value="P:triglyceride biosynthetic process"/>
    <property type="evidence" value="ECO:0007669"/>
    <property type="project" value="TreeGrafter"/>
</dbReference>
<dbReference type="VEuPathDB" id="VectorBase:PPAI011006"/>
<evidence type="ECO:0000256" key="5">
    <source>
        <dbReference type="ARBA" id="ARBA00022692"/>
    </source>
</evidence>
<dbReference type="GO" id="GO:0005789">
    <property type="term" value="C:endoplasmic reticulum membrane"/>
    <property type="evidence" value="ECO:0007669"/>
    <property type="project" value="UniProtKB-SubCell"/>
</dbReference>
<evidence type="ECO:0000256" key="1">
    <source>
        <dbReference type="ARBA" id="ARBA00004477"/>
    </source>
</evidence>
<keyword evidence="5 11" id="KW-0812">Transmembrane</keyword>
<keyword evidence="10" id="KW-0012">Acyltransferase</keyword>
<dbReference type="VEuPathDB" id="VectorBase:PPAPM1_011592"/>
<dbReference type="EnsemblMetazoa" id="PPAI011006-RA">
    <property type="protein sequence ID" value="PPAI011006-PA"/>
    <property type="gene ID" value="PPAI011006"/>
</dbReference>